<protein>
    <submittedName>
        <fullName evidence="1">Uncharacterized protein</fullName>
    </submittedName>
</protein>
<proteinExistence type="predicted"/>
<name>A0A917YHB1_9RHOB</name>
<keyword evidence="2" id="KW-1185">Reference proteome</keyword>
<dbReference type="Proteomes" id="UP000598196">
    <property type="component" value="Unassembled WGS sequence"/>
</dbReference>
<dbReference type="AlphaFoldDB" id="A0A917YHB1"/>
<accession>A0A917YHB1</accession>
<evidence type="ECO:0000313" key="2">
    <source>
        <dbReference type="Proteomes" id="UP000598196"/>
    </source>
</evidence>
<gene>
    <name evidence="1" type="ORF">GCM10010991_07440</name>
</gene>
<dbReference type="EMBL" id="BMLP01000001">
    <property type="protein sequence ID" value="GGO26596.1"/>
    <property type="molecule type" value="Genomic_DNA"/>
</dbReference>
<reference evidence="1 2" key="1">
    <citation type="journal article" date="2014" name="Int. J. Syst. Evol. Microbiol.">
        <title>Complete genome sequence of Corynebacterium casei LMG S-19264T (=DSM 44701T), isolated from a smear-ripened cheese.</title>
        <authorList>
            <consortium name="US DOE Joint Genome Institute (JGI-PGF)"/>
            <person name="Walter F."/>
            <person name="Albersmeier A."/>
            <person name="Kalinowski J."/>
            <person name="Ruckert C."/>
        </authorList>
    </citation>
    <scope>NUCLEOTIDE SEQUENCE [LARGE SCALE GENOMIC DNA]</scope>
    <source>
        <strain evidence="1 2">CGMCC 1.7029</strain>
    </source>
</reference>
<organism evidence="1 2">
    <name type="scientific">Gemmobacter aquaticus</name>
    <dbReference type="NCBI Taxonomy" id="490185"/>
    <lineage>
        <taxon>Bacteria</taxon>
        <taxon>Pseudomonadati</taxon>
        <taxon>Pseudomonadota</taxon>
        <taxon>Alphaproteobacteria</taxon>
        <taxon>Rhodobacterales</taxon>
        <taxon>Paracoccaceae</taxon>
        <taxon>Gemmobacter</taxon>
    </lineage>
</organism>
<comment type="caution">
    <text evidence="1">The sequence shown here is derived from an EMBL/GenBank/DDBJ whole genome shotgun (WGS) entry which is preliminary data.</text>
</comment>
<dbReference type="RefSeq" id="WP_146285487.1">
    <property type="nucleotide sequence ID" value="NZ_BMLP01000001.1"/>
</dbReference>
<evidence type="ECO:0000313" key="1">
    <source>
        <dbReference type="EMBL" id="GGO26596.1"/>
    </source>
</evidence>
<sequence>MADDEIELNKGSDKKFSIEWEEEDEAGNIGPMNLTGGIVSIFDAHTALDGHLTATLDPDPTTGLIHFRLNWNAAMPKGRVMSFRAKVTFPDDDNFDETSLPIWVLVK</sequence>